<evidence type="ECO:0008006" key="4">
    <source>
        <dbReference type="Google" id="ProtNLM"/>
    </source>
</evidence>
<accession>A0A6G1L2F3</accession>
<evidence type="ECO:0000256" key="1">
    <source>
        <dbReference type="SAM" id="MobiDB-lite"/>
    </source>
</evidence>
<dbReference type="PANTHER" id="PTHR40644">
    <property type="entry name" value="UPF0653 PROTEIN C607.02C"/>
    <property type="match status" value="1"/>
</dbReference>
<feature type="compositionally biased region" description="Basic and acidic residues" evidence="1">
    <location>
        <begin position="80"/>
        <end position="93"/>
    </location>
</feature>
<protein>
    <recommendedName>
        <fullName evidence="4">Urease accessory protein UreD</fullName>
    </recommendedName>
</protein>
<evidence type="ECO:0000313" key="3">
    <source>
        <dbReference type="Proteomes" id="UP000799436"/>
    </source>
</evidence>
<evidence type="ECO:0000313" key="2">
    <source>
        <dbReference type="EMBL" id="KAF2767101.1"/>
    </source>
</evidence>
<sequence length="316" mass="35332">MPHKHTRRGDSAAHADLPPDTVAKALPAFEKKVDGKGKGKGKKQDDARRQKLKQKKTSSANGYKEDDTPRAFARLIQFQETKKRPSGLDDGAERKKKRKLDANNVPSTAKPAPAAAATAKAEVLKILPGESLADYSARVDQALPVGGLARKGKVDGVKERQTKKENKMHRIYAEWREQDAKIKERLEEEQELQEEAEEENRAHYRDESFAFPESRKVKRKRLIGEAADRDEDPWKVLKEKRLAEGEERRGLHDVVQAPPAMTAVPKEKLKVKGGAKVNVANVPGAAGSLKRREELGEARRQIIEQYRAMMKGKGGM</sequence>
<feature type="region of interest" description="Disordered" evidence="1">
    <location>
        <begin position="1"/>
        <end position="117"/>
    </location>
</feature>
<proteinExistence type="predicted"/>
<dbReference type="PANTHER" id="PTHR40644:SF1">
    <property type="entry name" value="UPF0653 PROTEIN C607.02C"/>
    <property type="match status" value="1"/>
</dbReference>
<dbReference type="OrthoDB" id="5876637at2759"/>
<feature type="compositionally biased region" description="Basic and acidic residues" evidence="1">
    <location>
        <begin position="199"/>
        <end position="208"/>
    </location>
</feature>
<dbReference type="AlphaFoldDB" id="A0A6G1L2F3"/>
<dbReference type="EMBL" id="ML995861">
    <property type="protein sequence ID" value="KAF2767101.1"/>
    <property type="molecule type" value="Genomic_DNA"/>
</dbReference>
<feature type="region of interest" description="Disordered" evidence="1">
    <location>
        <begin position="187"/>
        <end position="210"/>
    </location>
</feature>
<organism evidence="2 3">
    <name type="scientific">Teratosphaeria nubilosa</name>
    <dbReference type="NCBI Taxonomy" id="161662"/>
    <lineage>
        <taxon>Eukaryota</taxon>
        <taxon>Fungi</taxon>
        <taxon>Dikarya</taxon>
        <taxon>Ascomycota</taxon>
        <taxon>Pezizomycotina</taxon>
        <taxon>Dothideomycetes</taxon>
        <taxon>Dothideomycetidae</taxon>
        <taxon>Mycosphaerellales</taxon>
        <taxon>Teratosphaeriaceae</taxon>
        <taxon>Teratosphaeria</taxon>
    </lineage>
</organism>
<feature type="compositionally biased region" description="Basic and acidic residues" evidence="1">
    <location>
        <begin position="29"/>
        <end position="49"/>
    </location>
</feature>
<feature type="compositionally biased region" description="Low complexity" evidence="1">
    <location>
        <begin position="108"/>
        <end position="117"/>
    </location>
</feature>
<reference evidence="2" key="1">
    <citation type="journal article" date="2020" name="Stud. Mycol.">
        <title>101 Dothideomycetes genomes: a test case for predicting lifestyles and emergence of pathogens.</title>
        <authorList>
            <person name="Haridas S."/>
            <person name="Albert R."/>
            <person name="Binder M."/>
            <person name="Bloem J."/>
            <person name="Labutti K."/>
            <person name="Salamov A."/>
            <person name="Andreopoulos B."/>
            <person name="Baker S."/>
            <person name="Barry K."/>
            <person name="Bills G."/>
            <person name="Bluhm B."/>
            <person name="Cannon C."/>
            <person name="Castanera R."/>
            <person name="Culley D."/>
            <person name="Daum C."/>
            <person name="Ezra D."/>
            <person name="Gonzalez J."/>
            <person name="Henrissat B."/>
            <person name="Kuo A."/>
            <person name="Liang C."/>
            <person name="Lipzen A."/>
            <person name="Lutzoni F."/>
            <person name="Magnuson J."/>
            <person name="Mondo S."/>
            <person name="Nolan M."/>
            <person name="Ohm R."/>
            <person name="Pangilinan J."/>
            <person name="Park H.-J."/>
            <person name="Ramirez L."/>
            <person name="Alfaro M."/>
            <person name="Sun H."/>
            <person name="Tritt A."/>
            <person name="Yoshinaga Y."/>
            <person name="Zwiers L.-H."/>
            <person name="Turgeon B."/>
            <person name="Goodwin S."/>
            <person name="Spatafora J."/>
            <person name="Crous P."/>
            <person name="Grigoriev I."/>
        </authorList>
    </citation>
    <scope>NUCLEOTIDE SEQUENCE</scope>
    <source>
        <strain evidence="2">CBS 116005</strain>
    </source>
</reference>
<keyword evidence="3" id="KW-1185">Reference proteome</keyword>
<gene>
    <name evidence="2" type="ORF">EJ03DRAFT_162192</name>
</gene>
<dbReference type="Proteomes" id="UP000799436">
    <property type="component" value="Unassembled WGS sequence"/>
</dbReference>
<name>A0A6G1L2F3_9PEZI</name>
<feature type="compositionally biased region" description="Acidic residues" evidence="1">
    <location>
        <begin position="187"/>
        <end position="198"/>
    </location>
</feature>